<reference evidence="2" key="1">
    <citation type="journal article" date="2021" name="Nat. Commun.">
        <title>Genetic determinants of endophytism in the Arabidopsis root mycobiome.</title>
        <authorList>
            <person name="Mesny F."/>
            <person name="Miyauchi S."/>
            <person name="Thiergart T."/>
            <person name="Pickel B."/>
            <person name="Atanasova L."/>
            <person name="Karlsson M."/>
            <person name="Huettel B."/>
            <person name="Barry K.W."/>
            <person name="Haridas S."/>
            <person name="Chen C."/>
            <person name="Bauer D."/>
            <person name="Andreopoulos W."/>
            <person name="Pangilinan J."/>
            <person name="LaButti K."/>
            <person name="Riley R."/>
            <person name="Lipzen A."/>
            <person name="Clum A."/>
            <person name="Drula E."/>
            <person name="Henrissat B."/>
            <person name="Kohler A."/>
            <person name="Grigoriev I.V."/>
            <person name="Martin F.M."/>
            <person name="Hacquard S."/>
        </authorList>
    </citation>
    <scope>NUCLEOTIDE SEQUENCE</scope>
    <source>
        <strain evidence="2">MPI-CAGE-CH-0235</strain>
    </source>
</reference>
<feature type="transmembrane region" description="Helical" evidence="1">
    <location>
        <begin position="546"/>
        <end position="567"/>
    </location>
</feature>
<evidence type="ECO:0000313" key="2">
    <source>
        <dbReference type="EMBL" id="KAH7304741.1"/>
    </source>
</evidence>
<dbReference type="PANTHER" id="PTHR37544">
    <property type="entry name" value="SPRAY-RELATED"/>
    <property type="match status" value="1"/>
</dbReference>
<evidence type="ECO:0000256" key="1">
    <source>
        <dbReference type="SAM" id="Phobius"/>
    </source>
</evidence>
<feature type="transmembrane region" description="Helical" evidence="1">
    <location>
        <begin position="70"/>
        <end position="94"/>
    </location>
</feature>
<gene>
    <name evidence="2" type="ORF">B0I35DRAFT_400873</name>
</gene>
<protein>
    <submittedName>
        <fullName evidence="2">Uncharacterized protein</fullName>
    </submittedName>
</protein>
<keyword evidence="1" id="KW-0472">Membrane</keyword>
<dbReference type="OrthoDB" id="5332281at2759"/>
<proteinExistence type="predicted"/>
<dbReference type="PANTHER" id="PTHR37544:SF3">
    <property type="entry name" value="SPRAY"/>
    <property type="match status" value="1"/>
</dbReference>
<dbReference type="Proteomes" id="UP000813444">
    <property type="component" value="Unassembled WGS sequence"/>
</dbReference>
<evidence type="ECO:0000313" key="3">
    <source>
        <dbReference type="Proteomes" id="UP000813444"/>
    </source>
</evidence>
<feature type="transmembrane region" description="Helical" evidence="1">
    <location>
        <begin position="663"/>
        <end position="686"/>
    </location>
</feature>
<feature type="transmembrane region" description="Helical" evidence="1">
    <location>
        <begin position="706"/>
        <end position="732"/>
    </location>
</feature>
<comment type="caution">
    <text evidence="2">The sequence shown here is derived from an EMBL/GenBank/DDBJ whole genome shotgun (WGS) entry which is preliminary data.</text>
</comment>
<dbReference type="EMBL" id="JAGPNK010000021">
    <property type="protein sequence ID" value="KAH7304741.1"/>
    <property type="molecule type" value="Genomic_DNA"/>
</dbReference>
<sequence>MVAFLGPFQNARARLCGSLGFTQLPSTQVGDSEMSVQKDHARIRTTISHGEYREFQDSPRAVQKPWEPLWLLRSTLLVFVSLFIALLLAAGLLFNFSQRNNGLATEVEENSYAWRYGPTAVFVTISAFWHQVNHAVKVQMPWTELQNGPSSAKKTILLDYTFPILPVALRRAIRNRHWVVVASTLGHLLMLVMIVFSTALFQLGPMEMTASFDFQPMNEIGLVTDQTNDTDWLTTPAAHVYAGIHMHGLPYPPGTSDELVFPRINDLNTSVNVQNYTIPMDGFQLQCECEQSSTRNHTWIWDDSAGSRIVADVEVPGCSIPGVEIAAGPTSPPGSRWFNTSRNVQARFEAYECNTGNGEPSPALDDDWSDPDSDRRFLLAVTDVEFDFENRNPDDRRFMQVNQATVALCKVSYAIHEFDVYFPNNNGSTHAVRHTSDSSRRQLPGLTDNVFARAITLAFGIYWDLGFEAEQPVRFVPYIFDILLLEHNMSNPEPFLDPPLLLSGATRILRGASVQLIRELALKATTSGTVTGNITWIINRLRVSPISTAILCTSLSLLVLITAFILVCRPRLALPFNPDSTAAIASVLSYSPRFNSVLRQVARLPKAEFAAELDRLRFRTFKQASGAISIIVDSEQESGMAMAESSDQPITETWWTPIAARHWFVAAVLLLPLMVIAALEIVQSISDNSNGFVNLASNMTVGLASYIPAAFALAISALYSSFDSVVCLFAPYSALRQGVPLDSSVLGLSFVGKMAPHLAYLAVRSNVYVILSTALANSFGSFLTILAANLYGSTIRPQTQQVVIHQRDQIEIGRLDGAVRVDREFQASKLASLIELRDLNYTKWTYDGLVFSQLETLPSQSTDPEVERTINIQIPAIRARLNCTTIPTENRRASPLQDVLLTDEDSSLTIPFSTELDPTEWCNAWSSRNSTQSLSWNQEFTIPLDGSEVLIGRVRNLIWLPDHGIFESDGYGVTPSPPDNTTERDHGCPRVAVTLGRARSLNSREATRASDAEFETDFGTLLCYQNLEQVETQTIFKYPSYDIDASLPPQVDETRISHFRNRRDSTRFGYEPVALMDGEYAPRWRPDSSNDDLDLIMYGLAAGREKCSLDDMAGERNTEHLYECFNHFYSRAMAQAISMLYRSDIDETSATDPFEGTLTTRNGLRLSQNAAPKLALQVILGLMVLCAIVSRLLLPLRKLLQHNPSSIYGKALLLFGGSLAPEGVASLAREWNGDPAAFLVRQYHRGTVKLQWWEGINSQRYGIDIDLRTTELQTIR</sequence>
<name>A0A8K0WK26_9HYPO</name>
<organism evidence="2 3">
    <name type="scientific">Stachybotrys elegans</name>
    <dbReference type="NCBI Taxonomy" id="80388"/>
    <lineage>
        <taxon>Eukaryota</taxon>
        <taxon>Fungi</taxon>
        <taxon>Dikarya</taxon>
        <taxon>Ascomycota</taxon>
        <taxon>Pezizomycotina</taxon>
        <taxon>Sordariomycetes</taxon>
        <taxon>Hypocreomycetidae</taxon>
        <taxon>Hypocreales</taxon>
        <taxon>Stachybotryaceae</taxon>
        <taxon>Stachybotrys</taxon>
    </lineage>
</organism>
<dbReference type="InterPro" id="IPR021840">
    <property type="entry name" value="DUF3433"/>
</dbReference>
<keyword evidence="1" id="KW-0812">Transmembrane</keyword>
<feature type="transmembrane region" description="Helical" evidence="1">
    <location>
        <begin position="178"/>
        <end position="201"/>
    </location>
</feature>
<dbReference type="AlphaFoldDB" id="A0A8K0WK26"/>
<accession>A0A8K0WK26</accession>
<keyword evidence="1" id="KW-1133">Transmembrane helix</keyword>
<dbReference type="Pfam" id="PF11915">
    <property type="entry name" value="DUF3433"/>
    <property type="match status" value="2"/>
</dbReference>
<feature type="transmembrane region" description="Helical" evidence="1">
    <location>
        <begin position="769"/>
        <end position="791"/>
    </location>
</feature>
<keyword evidence="3" id="KW-1185">Reference proteome</keyword>